<proteinExistence type="predicted"/>
<organism evidence="1">
    <name type="scientific">uncultured Caudovirales phage</name>
    <dbReference type="NCBI Taxonomy" id="2100421"/>
    <lineage>
        <taxon>Viruses</taxon>
        <taxon>Duplodnaviria</taxon>
        <taxon>Heunggongvirae</taxon>
        <taxon>Uroviricota</taxon>
        <taxon>Caudoviricetes</taxon>
        <taxon>Peduoviridae</taxon>
        <taxon>Maltschvirus</taxon>
        <taxon>Maltschvirus maltsch</taxon>
    </lineage>
</organism>
<reference evidence="1" key="1">
    <citation type="submission" date="2020-04" db="EMBL/GenBank/DDBJ databases">
        <authorList>
            <person name="Chiriac C."/>
            <person name="Salcher M."/>
            <person name="Ghai R."/>
            <person name="Kavagutti S V."/>
        </authorList>
    </citation>
    <scope>NUCLEOTIDE SEQUENCE</scope>
</reference>
<accession>A0A6J5LNW6</accession>
<evidence type="ECO:0000313" key="1">
    <source>
        <dbReference type="EMBL" id="CAB4135901.1"/>
    </source>
</evidence>
<dbReference type="EMBL" id="LR796315">
    <property type="protein sequence ID" value="CAB4135901.1"/>
    <property type="molecule type" value="Genomic_DNA"/>
</dbReference>
<evidence type="ECO:0000313" key="2">
    <source>
        <dbReference type="EMBL" id="CAB5228516.1"/>
    </source>
</evidence>
<name>A0A6J5LNW6_9CAUD</name>
<gene>
    <name evidence="2" type="ORF">UFOVP1549_26</name>
    <name evidence="1" type="ORF">UFOVP303_7</name>
</gene>
<dbReference type="EMBL" id="LR798394">
    <property type="protein sequence ID" value="CAB5228516.1"/>
    <property type="molecule type" value="Genomic_DNA"/>
</dbReference>
<protein>
    <submittedName>
        <fullName evidence="1">Uncharacterized protein</fullName>
    </submittedName>
</protein>
<sequence length="85" mass="9537">MPKNHNPDFNPDDMSELEGIFAQMIEDNETGFVMEFIISKLAAKELVEAWTEARYGNPSALALSWQEYGKIITELAQALEDPTSS</sequence>